<organism evidence="1 2">
    <name type="scientific">Caenorhabditis tropicalis</name>
    <dbReference type="NCBI Taxonomy" id="1561998"/>
    <lineage>
        <taxon>Eukaryota</taxon>
        <taxon>Metazoa</taxon>
        <taxon>Ecdysozoa</taxon>
        <taxon>Nematoda</taxon>
        <taxon>Chromadorea</taxon>
        <taxon>Rhabditida</taxon>
        <taxon>Rhabditina</taxon>
        <taxon>Rhabditomorpha</taxon>
        <taxon>Rhabditoidea</taxon>
        <taxon>Rhabditidae</taxon>
        <taxon>Peloderinae</taxon>
        <taxon>Caenorhabditis</taxon>
    </lineage>
</organism>
<proteinExistence type="predicted"/>
<dbReference type="AlphaFoldDB" id="A0A1I7V2S1"/>
<sequence length="208" mass="22405">MKLIHRPKNAHFLPRPLTLSLEPSFVLTTNHHVIITPIQFQKETTSRVRRSGASSLLNTGSAKNGKNTLIKFQRLLNLFQDTAPSLNEIKNLKNSDLDEIFGSTMSKTPPPDLPDMTPMGGVSGPVGRFDRVPGGPREIPINHGHALSPQPHANQGEFQSLAAQGANVFATGATAFYRGAATVGEAFGIPTGNYQVPLFNQAAGLFGR</sequence>
<evidence type="ECO:0000313" key="2">
    <source>
        <dbReference type="WBParaSite" id="Csp11.Scaffold630.g21810.t1"/>
    </source>
</evidence>
<dbReference type="eggNOG" id="ENOG502TFE6">
    <property type="taxonomic scope" value="Eukaryota"/>
</dbReference>
<name>A0A1I7V2S1_9PELO</name>
<reference evidence="2" key="1">
    <citation type="submission" date="2016-11" db="UniProtKB">
        <authorList>
            <consortium name="WormBaseParasite"/>
        </authorList>
    </citation>
    <scope>IDENTIFICATION</scope>
</reference>
<keyword evidence="1" id="KW-1185">Reference proteome</keyword>
<dbReference type="WBParaSite" id="Csp11.Scaffold630.g21810.t1">
    <property type="protein sequence ID" value="Csp11.Scaffold630.g21810.t1"/>
    <property type="gene ID" value="Csp11.Scaffold630.g21810"/>
</dbReference>
<accession>A0A1I7V2S1</accession>
<dbReference type="Proteomes" id="UP000095282">
    <property type="component" value="Unplaced"/>
</dbReference>
<evidence type="ECO:0000313" key="1">
    <source>
        <dbReference type="Proteomes" id="UP000095282"/>
    </source>
</evidence>
<protein>
    <submittedName>
        <fullName evidence="2">Uncharacterized protein</fullName>
    </submittedName>
</protein>